<feature type="binding site" evidence="4">
    <location>
        <position position="15"/>
    </location>
    <ligand>
        <name>AMP</name>
        <dbReference type="ChEBI" id="CHEBI:456215"/>
    </ligand>
</feature>
<evidence type="ECO:0000313" key="2">
    <source>
        <dbReference type="Proteomes" id="UP000008240"/>
    </source>
</evidence>
<dbReference type="PDB" id="4KFT">
    <property type="method" value="X-ray"/>
    <property type="resolution" value="2.24 A"/>
    <property type="chains" value="A/B/C/D=1-204"/>
</dbReference>
<dbReference type="Proteomes" id="UP000008240">
    <property type="component" value="Segment"/>
</dbReference>
<feature type="binding site" evidence="6">
    <location>
        <position position="18"/>
    </location>
    <ligand>
        <name>Mg(2+)</name>
        <dbReference type="ChEBI" id="CHEBI:18420"/>
        <label>2</label>
    </ligand>
</feature>
<feature type="binding site" evidence="4 5">
    <location>
        <position position="108"/>
    </location>
    <ligand>
        <name>Zn(2+)</name>
        <dbReference type="ChEBI" id="CHEBI:29105"/>
    </ligand>
</feature>
<evidence type="ECO:0007829" key="5">
    <source>
        <dbReference type="PDB" id="4KFT"/>
    </source>
</evidence>
<feature type="binding site" evidence="4">
    <location>
        <position position="17"/>
    </location>
    <ligand>
        <name>AMP</name>
        <dbReference type="ChEBI" id="CHEBI:456215"/>
    </ligand>
</feature>
<dbReference type="SUPFAM" id="SSF52540">
    <property type="entry name" value="P-loop containing nucleoside triphosphate hydrolases"/>
    <property type="match status" value="1"/>
</dbReference>
<keyword evidence="4" id="KW-0547">Nucleotide-binding</keyword>
<dbReference type="OrthoDB" id="30912at10239"/>
<organism evidence="1 2">
    <name type="scientific">Sulfolobus turreted icosahedral virus 2</name>
    <dbReference type="NCBI Taxonomy" id="754004"/>
    <lineage>
        <taxon>Viruses</taxon>
        <taxon>Varidnaviria</taxon>
        <taxon>Abadenavirae</taxon>
        <taxon>Produgelaviricota</taxon>
        <taxon>Belvinaviricetes</taxon>
        <taxon>Belfryvirales</taxon>
        <taxon>Turriviridae</taxon>
        <taxon>Alphaturrivirus</taxon>
        <taxon>Alphaturrivirus hveragerdiense</taxon>
    </lineage>
</organism>
<dbReference type="PDB" id="4KFR">
    <property type="method" value="X-ray"/>
    <property type="resolution" value="1.96 A"/>
    <property type="chains" value="A/B/C=1-204"/>
</dbReference>
<evidence type="ECO:0007829" key="6">
    <source>
        <dbReference type="PDB" id="4KFU"/>
    </source>
</evidence>
<dbReference type="PDBsum" id="4KFT"/>
<proteinExistence type="evidence at protein level"/>
<keyword evidence="4 5" id="KW-0862">Zinc</keyword>
<dbReference type="PDBsum" id="4KFS"/>
<dbReference type="GO" id="GO:0046872">
    <property type="term" value="F:metal ion binding"/>
    <property type="evidence" value="ECO:0007669"/>
    <property type="project" value="UniProtKB-KW"/>
</dbReference>
<dbReference type="SMR" id="D5IEZ9"/>
<feature type="binding site" evidence="4 5">
    <location>
        <position position="41"/>
    </location>
    <ligand>
        <name>Zn(2+)</name>
        <dbReference type="ChEBI" id="CHEBI:29105"/>
    </ligand>
</feature>
<evidence type="ECO:0000313" key="1">
    <source>
        <dbReference type="EMBL" id="ADF27770.1"/>
    </source>
</evidence>
<dbReference type="GeneID" id="9086717"/>
<feature type="binding site" evidence="4">
    <location>
        <position position="19"/>
    </location>
    <ligand>
        <name>AMP</name>
        <dbReference type="ChEBI" id="CHEBI:456215"/>
    </ligand>
</feature>
<keyword evidence="3 4" id="KW-0002">3D-structure</keyword>
<feature type="binding site" evidence="4">
    <location>
        <position position="16"/>
    </location>
    <ligand>
        <name>AMP</name>
        <dbReference type="ChEBI" id="CHEBI:456215"/>
    </ligand>
</feature>
<feature type="binding site" evidence="4">
    <location>
        <position position="186"/>
    </location>
    <ligand>
        <name>AMP</name>
        <dbReference type="ChEBI" id="CHEBI:456215"/>
    </ligand>
</feature>
<dbReference type="GO" id="GO:0000166">
    <property type="term" value="F:nucleotide binding"/>
    <property type="evidence" value="ECO:0007669"/>
    <property type="project" value="UniProtKB-KW"/>
</dbReference>
<dbReference type="PDBsum" id="4KFR"/>
<dbReference type="Gene3D" id="3.40.50.300">
    <property type="entry name" value="P-loop containing nucleotide triphosphate hydrolases"/>
    <property type="match status" value="1"/>
</dbReference>
<dbReference type="PDB" id="4KFU">
    <property type="method" value="X-ray"/>
    <property type="resolution" value="1.89 A"/>
    <property type="chains" value="A/B/C/D=1-204"/>
</dbReference>
<dbReference type="PDB" id="4KFS">
    <property type="method" value="X-ray"/>
    <property type="resolution" value="1.95 A"/>
    <property type="chains" value="A/B=1-204"/>
</dbReference>
<evidence type="ECO:0007829" key="3">
    <source>
        <dbReference type="PDB" id="4KFR"/>
    </source>
</evidence>
<keyword evidence="3 4" id="KW-0479">Metal-binding</keyword>
<keyword evidence="2" id="KW-1185">Reference proteome</keyword>
<evidence type="ECO:0007829" key="4">
    <source>
        <dbReference type="PDB" id="4KFS"/>
    </source>
</evidence>
<gene>
    <name evidence="1" type="ORF">STIV2_B204</name>
</gene>
<feature type="binding site" evidence="6">
    <location>
        <position position="49"/>
    </location>
    <ligand>
        <name>Mg(2+)</name>
        <dbReference type="ChEBI" id="CHEBI:18420"/>
        <label>2</label>
    </ligand>
</feature>
<dbReference type="KEGG" id="vg:9086717"/>
<dbReference type="PDBsum" id="4KFU"/>
<dbReference type="EMBL" id="GU080336">
    <property type="protein sequence ID" value="ADF27770.1"/>
    <property type="molecule type" value="Genomic_DNA"/>
</dbReference>
<feature type="binding site" evidence="4">
    <location>
        <position position="18"/>
    </location>
    <ligand>
        <name>AMP</name>
        <dbReference type="ChEBI" id="CHEBI:456215"/>
    </ligand>
</feature>
<reference evidence="1 2" key="1">
    <citation type="journal article" date="2010" name="J. Virol.">
        <title>Familial relationships in hyperthermo- and acidophilic archaeal viruses.</title>
        <authorList>
            <person name="Happonen L.J."/>
            <person name="Redder P."/>
            <person name="Peng X."/>
            <person name="Reigstad L.J."/>
            <person name="Prangishvili D."/>
            <person name="Butcher S.J."/>
        </authorList>
    </citation>
    <scope>NUCLEOTIDE SEQUENCE [LARGE SCALE GENOMIC DNA]</scope>
</reference>
<dbReference type="EvolutionaryTrace" id="D5IEZ9"/>
<reference evidence="3 4" key="2">
    <citation type="journal article" date="2013" name="J. Virol.">
        <title>The structure of the NTPase that powers DNA packaging into Sulfolobus turreted icosahedral virus 2.</title>
        <authorList>
            <person name="Happonen L.J."/>
            <person name="Oksanen E."/>
            <person name="Liljeroos L."/>
            <person name="Goldman A."/>
            <person name="Kajander T."/>
            <person name="Butcher S.J."/>
        </authorList>
    </citation>
    <scope>X-RAY CRYSTALLOGRAPHY (1.89 ANGSTROMS) IN COMPLEX WITH AMP; MG(2+) AND ZN(2+)</scope>
</reference>
<accession>D5IEZ9</accession>
<feature type="binding site" evidence="5">
    <location>
        <position position="18"/>
    </location>
    <ligand>
        <name>Mg(2+)</name>
        <dbReference type="ChEBI" id="CHEBI:18420"/>
        <label>1</label>
    </ligand>
</feature>
<feature type="binding site" evidence="4 5">
    <location>
        <position position="73"/>
    </location>
    <ligand>
        <name>Zn(2+)</name>
        <dbReference type="ChEBI" id="CHEBI:29105"/>
    </ligand>
</feature>
<dbReference type="RefSeq" id="YP_003591106.1">
    <property type="nucleotide sequence ID" value="NC_014099.1"/>
</dbReference>
<sequence length="204" mass="23798">MNPDDIVVLVGRKKSGKSYLIKHYFIPVLKAHKISYIIDDHNLLRSGSEYSKFGYNATSLSDIVSKQYVVVYDRAKNDDFFEKLWQASKLHSKKYGTTVLIIDEAYYHFKYKQKVTPAIDEALHANRHAGLGLILSTQRVYDLMPIVYKQADLIIMFYTREPNELRWISKYISAEAAEKVKTLKQYHFLIYDVNSQTIKIHKPI</sequence>
<name>D5IEZ9_9VIRU</name>
<feature type="binding site" evidence="4 5">
    <location>
        <position position="39"/>
    </location>
    <ligand>
        <name>Zn(2+)</name>
        <dbReference type="ChEBI" id="CHEBI:29105"/>
    </ligand>
</feature>
<dbReference type="InterPro" id="IPR027417">
    <property type="entry name" value="P-loop_NTPase"/>
</dbReference>
<feature type="binding site" evidence="4">
    <location>
        <position position="14"/>
    </location>
    <ligand>
        <name>AMP</name>
        <dbReference type="ChEBI" id="CHEBI:456215"/>
    </ligand>
</feature>
<feature type="binding site" evidence="4">
    <location>
        <position position="204"/>
    </location>
    <ligand>
        <name>AMP</name>
        <dbReference type="ChEBI" id="CHEBI:456215"/>
    </ligand>
</feature>
<protein>
    <submittedName>
        <fullName evidence="1">Uncharacterized protein</fullName>
    </submittedName>
</protein>